<reference evidence="1 2" key="1">
    <citation type="journal article" date="2013" name="PLoS Genet.">
        <title>Distinctive expansion of potential virulence genes in the genome of the oomycete fish pathogen Saprolegnia parasitica.</title>
        <authorList>
            <person name="Jiang R.H."/>
            <person name="de Bruijn I."/>
            <person name="Haas B.J."/>
            <person name="Belmonte R."/>
            <person name="Lobach L."/>
            <person name="Christie J."/>
            <person name="van den Ackerveken G."/>
            <person name="Bottin A."/>
            <person name="Bulone V."/>
            <person name="Diaz-Moreno S.M."/>
            <person name="Dumas B."/>
            <person name="Fan L."/>
            <person name="Gaulin E."/>
            <person name="Govers F."/>
            <person name="Grenville-Briggs L.J."/>
            <person name="Horner N.R."/>
            <person name="Levin J.Z."/>
            <person name="Mammella M."/>
            <person name="Meijer H.J."/>
            <person name="Morris P."/>
            <person name="Nusbaum C."/>
            <person name="Oome S."/>
            <person name="Phillips A.J."/>
            <person name="van Rooyen D."/>
            <person name="Rzeszutek E."/>
            <person name="Saraiva M."/>
            <person name="Secombes C.J."/>
            <person name="Seidl M.F."/>
            <person name="Snel B."/>
            <person name="Stassen J.H."/>
            <person name="Sykes S."/>
            <person name="Tripathy S."/>
            <person name="van den Berg H."/>
            <person name="Vega-Arreguin J.C."/>
            <person name="Wawra S."/>
            <person name="Young S.K."/>
            <person name="Zeng Q."/>
            <person name="Dieguez-Uribeondo J."/>
            <person name="Russ C."/>
            <person name="Tyler B.M."/>
            <person name="van West P."/>
        </authorList>
    </citation>
    <scope>NUCLEOTIDE SEQUENCE [LARGE SCALE GENOMIC DNA]</scope>
    <source>
        <strain evidence="1 2">CBS 223.65</strain>
    </source>
</reference>
<evidence type="ECO:0000313" key="1">
    <source>
        <dbReference type="EMBL" id="KDO17553.1"/>
    </source>
</evidence>
<dbReference type="KEGG" id="spar:SPRG_16785"/>
<dbReference type="RefSeq" id="XP_012211737.1">
    <property type="nucleotide sequence ID" value="XM_012356347.1"/>
</dbReference>
<name>A0A067BHA0_SAPPC</name>
<evidence type="ECO:0000313" key="2">
    <source>
        <dbReference type="Proteomes" id="UP000030745"/>
    </source>
</evidence>
<dbReference type="AlphaFoldDB" id="A0A067BHA0"/>
<dbReference type="Proteomes" id="UP000030745">
    <property type="component" value="Unassembled WGS sequence"/>
</dbReference>
<protein>
    <submittedName>
        <fullName evidence="1">Uncharacterized protein</fullName>
    </submittedName>
</protein>
<dbReference type="GeneID" id="24138377"/>
<dbReference type="OrthoDB" id="103941at2759"/>
<sequence length="85" mass="9704">MPAHLRWNEFHTLKVEVGVNEGWRNMNAKVLRYCAFPGLRYVLCVFVSPDMSVREYKLFAITNNELEGPDPSLVEPIPITADTPV</sequence>
<dbReference type="VEuPathDB" id="FungiDB:SPRG_16785"/>
<accession>A0A067BHA0</accession>
<gene>
    <name evidence="1" type="ORF">SPRG_16785</name>
</gene>
<dbReference type="EMBL" id="KK583629">
    <property type="protein sequence ID" value="KDO17553.1"/>
    <property type="molecule type" value="Genomic_DNA"/>
</dbReference>
<organism evidence="1 2">
    <name type="scientific">Saprolegnia parasitica (strain CBS 223.65)</name>
    <dbReference type="NCBI Taxonomy" id="695850"/>
    <lineage>
        <taxon>Eukaryota</taxon>
        <taxon>Sar</taxon>
        <taxon>Stramenopiles</taxon>
        <taxon>Oomycota</taxon>
        <taxon>Saprolegniomycetes</taxon>
        <taxon>Saprolegniales</taxon>
        <taxon>Saprolegniaceae</taxon>
        <taxon>Saprolegnia</taxon>
    </lineage>
</organism>
<proteinExistence type="predicted"/>
<keyword evidence="2" id="KW-1185">Reference proteome</keyword>